<accession>A0A090D1Y9</accession>
<proteinExistence type="predicted"/>
<name>A0A090D1Y9_9BACT</name>
<dbReference type="Pfam" id="PF01553">
    <property type="entry name" value="Acyltransferase"/>
    <property type="match status" value="1"/>
</dbReference>
<keyword evidence="2" id="KW-0808">Transferase</keyword>
<dbReference type="EMBL" id="CCEJ010000005">
    <property type="protein sequence ID" value="CDR34180.1"/>
    <property type="molecule type" value="Genomic_DNA"/>
</dbReference>
<dbReference type="eggNOG" id="COG0204">
    <property type="taxonomic scope" value="Bacteria"/>
</dbReference>
<dbReference type="InterPro" id="IPR002123">
    <property type="entry name" value="Plipid/glycerol_acylTrfase"/>
</dbReference>
<dbReference type="SUPFAM" id="SSF69593">
    <property type="entry name" value="Glycerol-3-phosphate (1)-acyltransferase"/>
    <property type="match status" value="1"/>
</dbReference>
<dbReference type="GO" id="GO:0004366">
    <property type="term" value="F:glycerol-3-phosphate O-acyltransferase activity"/>
    <property type="evidence" value="ECO:0007669"/>
    <property type="project" value="UniProtKB-EC"/>
</dbReference>
<keyword evidence="3" id="KW-1185">Reference proteome</keyword>
<evidence type="ECO:0000259" key="1">
    <source>
        <dbReference type="SMART" id="SM00563"/>
    </source>
</evidence>
<protein>
    <submittedName>
        <fullName evidence="2">Glycerol-3-phosphate acyltransferase</fullName>
        <ecNumber evidence="2">2.3.1.15</ecNumber>
    </submittedName>
</protein>
<dbReference type="InterPro" id="IPR016222">
    <property type="entry name" value="G3P_O-acylTrfase_chlp"/>
</dbReference>
<dbReference type="Proteomes" id="UP000031552">
    <property type="component" value="Unassembled WGS sequence"/>
</dbReference>
<comment type="caution">
    <text evidence="2">The sequence shown here is derived from an EMBL/GenBank/DDBJ whole genome shotgun (WGS) entry which is preliminary data.</text>
</comment>
<dbReference type="STRING" id="1437425.CSEC_1360"/>
<dbReference type="RefSeq" id="WP_041017705.1">
    <property type="nucleotide sequence ID" value="NZ_CCEJ010000005.1"/>
</dbReference>
<dbReference type="PIRSF" id="PIRSF000431">
    <property type="entry name" value="Glycerol-3-P_O-acyltransfrase"/>
    <property type="match status" value="1"/>
</dbReference>
<organism evidence="2 3">
    <name type="scientific">Candidatus Criblamydia sequanensis CRIB-18</name>
    <dbReference type="NCBI Taxonomy" id="1437425"/>
    <lineage>
        <taxon>Bacteria</taxon>
        <taxon>Pseudomonadati</taxon>
        <taxon>Chlamydiota</taxon>
        <taxon>Chlamydiia</taxon>
        <taxon>Parachlamydiales</taxon>
        <taxon>Candidatus Criblamydiaceae</taxon>
        <taxon>Candidatus Criblamydia</taxon>
    </lineage>
</organism>
<gene>
    <name evidence="2" type="primary">plsB</name>
    <name evidence="2" type="ORF">CSEC_1360</name>
</gene>
<dbReference type="SMART" id="SM00563">
    <property type="entry name" value="PlsC"/>
    <property type="match status" value="1"/>
</dbReference>
<dbReference type="OrthoDB" id="20345at2"/>
<evidence type="ECO:0000313" key="3">
    <source>
        <dbReference type="Proteomes" id="UP000031552"/>
    </source>
</evidence>
<dbReference type="PANTHER" id="PTHR35695:SF1">
    <property type="entry name" value="GLYCEROL-3-PHOSPHATE ACYLTRANSFERASE, CHLOROPLASTIC"/>
    <property type="match status" value="1"/>
</dbReference>
<keyword evidence="2" id="KW-0012">Acyltransferase</keyword>
<sequence>MEGEELLVYLMEKGSIPKRLQEILKRFLADYISALKRIGKNESESVPLLKTYLDLVDSEIKEPYLFQPFHEKIVSPFNYYQFGLNLIRPLVNLDKSQVRGLEYLDQIESKLNRNENVILFSNHQTEPDPQAICLLLEKTHPKLAENMIFVAGHRVTTDPLAIPLSKGLNLFCIYSKKRIEHPPEEKMKKLQHNQRTIQKMSDLLSEGGKCIWVAPSGGRDRADEKGKIQLSFFDPQSIELFRLLKDKCRRPTHFYPLALSTYDLLPPPSSVDDELGEERLPKATPLFLFFGSELDLSSDEGSSIKTEIRKKRAEKIWNQINSQYRALTEN</sequence>
<dbReference type="PANTHER" id="PTHR35695">
    <property type="entry name" value="GLYCEROL-3-PHOSPHATE ACYLTRANSFERASE, CHLOROPLASTIC"/>
    <property type="match status" value="1"/>
</dbReference>
<reference evidence="2" key="2">
    <citation type="submission" date="2014-09" db="EMBL/GenBank/DDBJ databases">
        <title>Criblamydia sequanensis harbors a mega-plasmid encoding arsenite resistance.</title>
        <authorList>
            <person name="Bertelli C."/>
            <person name="Goesmann A."/>
            <person name="Greub G."/>
        </authorList>
    </citation>
    <scope>NUCLEOTIDE SEQUENCE [LARGE SCALE GENOMIC DNA]</scope>
    <source>
        <strain evidence="2">CRIB-18</strain>
    </source>
</reference>
<dbReference type="Gene3D" id="3.40.1130.10">
    <property type="entry name" value="Glycerol-3-phosphate (1)-acyltransferase"/>
    <property type="match status" value="1"/>
</dbReference>
<dbReference type="EC" id="2.3.1.15" evidence="2"/>
<dbReference type="AlphaFoldDB" id="A0A090D1Y9"/>
<feature type="domain" description="Phospholipid/glycerol acyltransferase" evidence="1">
    <location>
        <begin position="117"/>
        <end position="262"/>
    </location>
</feature>
<dbReference type="GO" id="GO:0006655">
    <property type="term" value="P:phosphatidylglycerol biosynthetic process"/>
    <property type="evidence" value="ECO:0007669"/>
    <property type="project" value="TreeGrafter"/>
</dbReference>
<reference evidence="2" key="1">
    <citation type="submission" date="2013-12" db="EMBL/GenBank/DDBJ databases">
        <authorList>
            <person name="Linke B."/>
        </authorList>
    </citation>
    <scope>NUCLEOTIDE SEQUENCE [LARGE SCALE GENOMIC DNA]</scope>
    <source>
        <strain evidence="2">CRIB-18</strain>
    </source>
</reference>
<evidence type="ECO:0000313" key="2">
    <source>
        <dbReference type="EMBL" id="CDR34180.1"/>
    </source>
</evidence>